<organism evidence="1 2">
    <name type="scientific">Stenotrophomonas humi</name>
    <dbReference type="NCBI Taxonomy" id="405444"/>
    <lineage>
        <taxon>Bacteria</taxon>
        <taxon>Pseudomonadati</taxon>
        <taxon>Pseudomonadota</taxon>
        <taxon>Gammaproteobacteria</taxon>
        <taxon>Lysobacterales</taxon>
        <taxon>Lysobacteraceae</taxon>
        <taxon>Stenotrophomonas</taxon>
    </lineage>
</organism>
<dbReference type="PATRIC" id="fig|405444.3.peg.1323"/>
<reference evidence="1 2" key="1">
    <citation type="submission" date="2015-05" db="EMBL/GenBank/DDBJ databases">
        <title>Genome sequencing and analysis of members of genus Stenotrophomonas.</title>
        <authorList>
            <person name="Patil P.P."/>
            <person name="Midha S."/>
            <person name="Patil P.B."/>
        </authorList>
    </citation>
    <scope>NUCLEOTIDE SEQUENCE [LARGE SCALE GENOMIC DNA]</scope>
    <source>
        <strain evidence="1 2">DSM 18929</strain>
    </source>
</reference>
<protein>
    <submittedName>
        <fullName evidence="1">Uncharacterized protein</fullName>
    </submittedName>
</protein>
<keyword evidence="2" id="KW-1185">Reference proteome</keyword>
<dbReference type="Pfam" id="PF24716">
    <property type="entry name" value="WapI"/>
    <property type="match status" value="1"/>
</dbReference>
<dbReference type="Proteomes" id="UP000050864">
    <property type="component" value="Unassembled WGS sequence"/>
</dbReference>
<dbReference type="AlphaFoldDB" id="A0A0R0CC70"/>
<proteinExistence type="predicted"/>
<dbReference type="EMBL" id="LDJI01000020">
    <property type="protein sequence ID" value="KRG63799.1"/>
    <property type="molecule type" value="Genomic_DNA"/>
</dbReference>
<dbReference type="InterPro" id="IPR056510">
    <property type="entry name" value="WapI"/>
</dbReference>
<evidence type="ECO:0000313" key="2">
    <source>
        <dbReference type="Proteomes" id="UP000050864"/>
    </source>
</evidence>
<evidence type="ECO:0000313" key="1">
    <source>
        <dbReference type="EMBL" id="KRG63799.1"/>
    </source>
</evidence>
<accession>A0A0R0CC70</accession>
<gene>
    <name evidence="1" type="ORF">ABB26_11195</name>
</gene>
<sequence>MRIGTETEHTDLVVLERVPVGVPNEGDLRVQVSVTLGAFCGTYDYVWLEQAALAEFVERLTSLERSRSGEALLQSLSPDEFSFKLRSRDNSGHFVAEVSLQRYQYSGPIYWPTNVSGGFELEPTELPKIVSQFRALVDA</sequence>
<name>A0A0R0CC70_9GAMM</name>
<comment type="caution">
    <text evidence="1">The sequence shown here is derived from an EMBL/GenBank/DDBJ whole genome shotgun (WGS) entry which is preliminary data.</text>
</comment>